<dbReference type="EMBL" id="LK996017">
    <property type="protein sequence ID" value="CDX00053.1"/>
    <property type="molecule type" value="Genomic_DNA"/>
</dbReference>
<feature type="domain" description="Pyridoxamine 5'-phosphate oxidase N-terminal" evidence="1">
    <location>
        <begin position="4"/>
        <end position="88"/>
    </location>
</feature>
<name>A0A098AUI4_DESHA</name>
<dbReference type="EC" id="1.4.3.5" evidence="2"/>
<organism evidence="2">
    <name type="scientific">Desulfitobacterium hafniense</name>
    <name type="common">Desulfitobacterium frappieri</name>
    <dbReference type="NCBI Taxonomy" id="49338"/>
    <lineage>
        <taxon>Bacteria</taxon>
        <taxon>Bacillati</taxon>
        <taxon>Bacillota</taxon>
        <taxon>Clostridia</taxon>
        <taxon>Eubacteriales</taxon>
        <taxon>Desulfitobacteriaceae</taxon>
        <taxon>Desulfitobacterium</taxon>
    </lineage>
</organism>
<dbReference type="PATRIC" id="fig|49338.4.peg.178"/>
<keyword evidence="2" id="KW-0560">Oxidoreductase</keyword>
<sequence>MMINDEVKAVIEGSPFITLVTVSADGTPHPIIAGKGEVSGDQVIFGIYKMEVTQKNLQANDKAWLVGAIKDSGPKGYRLFGTAKAVGKQLIFTAQTVEAMI</sequence>
<dbReference type="InterPro" id="IPR012349">
    <property type="entry name" value="Split_barrel_FMN-bd"/>
</dbReference>
<dbReference type="Pfam" id="PF01243">
    <property type="entry name" value="PNPOx_N"/>
    <property type="match status" value="1"/>
</dbReference>
<accession>A0A098AUI4</accession>
<dbReference type="SUPFAM" id="SSF50475">
    <property type="entry name" value="FMN-binding split barrel"/>
    <property type="match status" value="1"/>
</dbReference>
<gene>
    <name evidence="2" type="ORF">DPCES_0166</name>
</gene>
<evidence type="ECO:0000259" key="1">
    <source>
        <dbReference type="Pfam" id="PF01243"/>
    </source>
</evidence>
<proteinExistence type="predicted"/>
<dbReference type="AlphaFoldDB" id="A0A098AUI4"/>
<dbReference type="GO" id="GO:0004733">
    <property type="term" value="F:pyridoxamine phosphate oxidase activity"/>
    <property type="evidence" value="ECO:0007669"/>
    <property type="project" value="UniProtKB-EC"/>
</dbReference>
<protein>
    <submittedName>
        <fullName evidence="2">Pyridoxamine 5''-phosphate oxidase</fullName>
        <ecNumber evidence="2">1.4.3.5</ecNumber>
    </submittedName>
</protein>
<reference evidence="2" key="1">
    <citation type="submission" date="2014-07" db="EMBL/GenBank/DDBJ databases">
        <authorList>
            <person name="Hornung V.Bastian."/>
        </authorList>
    </citation>
    <scope>NUCLEOTIDE SEQUENCE</scope>
    <source>
        <strain evidence="2">PCE-S</strain>
    </source>
</reference>
<dbReference type="Gene3D" id="2.30.110.10">
    <property type="entry name" value="Electron Transport, Fmn-binding Protein, Chain A"/>
    <property type="match status" value="1"/>
</dbReference>
<evidence type="ECO:0000313" key="2">
    <source>
        <dbReference type="EMBL" id="CDX00053.1"/>
    </source>
</evidence>
<dbReference type="RefSeq" id="WP_208925136.1">
    <property type="nucleotide sequence ID" value="NZ_JAYFNZ010000012.1"/>
</dbReference>
<dbReference type="InterPro" id="IPR011576">
    <property type="entry name" value="Pyridox_Oxase_N"/>
</dbReference>